<gene>
    <name evidence="3" type="ORF">DSYM_07190</name>
</gene>
<evidence type="ECO:0000313" key="3">
    <source>
        <dbReference type="EMBL" id="BBO20020.1"/>
    </source>
</evidence>
<accession>A0A809QX70</accession>
<protein>
    <submittedName>
        <fullName evidence="3">Glucoamylase</fullName>
    </submittedName>
</protein>
<dbReference type="PANTHER" id="PTHR31616:SF0">
    <property type="entry name" value="GLUCAN 1,4-ALPHA-GLUCOSIDASE"/>
    <property type="match status" value="1"/>
</dbReference>
<dbReference type="AlphaFoldDB" id="A0A809QX70"/>
<dbReference type="InterPro" id="IPR011613">
    <property type="entry name" value="GH15-like"/>
</dbReference>
<dbReference type="Gene3D" id="1.50.10.10">
    <property type="match status" value="1"/>
</dbReference>
<sequence>MSSLDLALIGNCSIGALVGPTAEIVWACFPRFDGDAMFCSLLRERRADEDFGYAAVDLVDFSHAEQEYLTNTAILVTRLHDRHGGVVEVTDFAPRFRQHGRMFAPMTLVRQLRRLSGSPRLVLRMRPAHDYGRSRPAVTWGSNHIRYVAPELTLRLTTDASVTAILEEMPFFLEDSATLILGPDETLQDAVGETGRHFAEETADYWRDWVRYLSIPFEWQEAVIRAAITLMLNANEDSGAIVAAMTTSIPEAAGSGRNWDYRYCWLRDGYFVVNALNRLGTTHTMERYLGYIVNIAAGSKDAVLQPVYRINGRSLIDERVIDSLPGYRGMGPVRVGNQAYQQVQHDVYGSATLTATHVFFDRRLVRCGDEALFRRLEVLGERAVQVHEQPDAGLWELRGSARVHTFSSVMCWVACDRLAKIAARLGLAQRHDYWQAQAERIHRVVSKRAWNEKLNSFAATLDGNSMDASLLLLNEVGFLQADDPRFAGTVAAVERELRRGDFIFRYVEKDDFGEPENAFLICTFWYINALAALGRRDEARALFERLLACRNRHGLLAEHIDPRTGEQWGNFVQTYSMVGLINSAIRLSLRWDQAF</sequence>
<dbReference type="Pfam" id="PF19291">
    <property type="entry name" value="TREH_N"/>
    <property type="match status" value="1"/>
</dbReference>
<name>A0A809QX70_9PROT</name>
<dbReference type="KEGG" id="ddz:DSYM_07190"/>
<evidence type="ECO:0000259" key="2">
    <source>
        <dbReference type="Pfam" id="PF19291"/>
    </source>
</evidence>
<dbReference type="InterPro" id="IPR012341">
    <property type="entry name" value="6hp_glycosidase-like_sf"/>
</dbReference>
<evidence type="ECO:0000259" key="1">
    <source>
        <dbReference type="Pfam" id="PF00723"/>
    </source>
</evidence>
<reference evidence="3" key="1">
    <citation type="journal article" name="DNA Res.">
        <title>The physiological potential of anammox bacteria as revealed by their core genome structure.</title>
        <authorList>
            <person name="Okubo T."/>
            <person name="Toyoda A."/>
            <person name="Fukuhara K."/>
            <person name="Uchiyama I."/>
            <person name="Harigaya Y."/>
            <person name="Kuroiwa M."/>
            <person name="Suzuki T."/>
            <person name="Murakami Y."/>
            <person name="Suwa Y."/>
            <person name="Takami H."/>
        </authorList>
    </citation>
    <scope>NUCLEOTIDE SEQUENCE</scope>
    <source>
        <strain evidence="3">317325-3</strain>
    </source>
</reference>
<dbReference type="Proteomes" id="UP000662914">
    <property type="component" value="Chromosome"/>
</dbReference>
<dbReference type="InterPro" id="IPR008928">
    <property type="entry name" value="6-hairpin_glycosidase_sf"/>
</dbReference>
<dbReference type="Pfam" id="PF00723">
    <property type="entry name" value="Glyco_hydro_15"/>
    <property type="match status" value="1"/>
</dbReference>
<evidence type="ECO:0000313" key="4">
    <source>
        <dbReference type="Proteomes" id="UP000662914"/>
    </source>
</evidence>
<dbReference type="PANTHER" id="PTHR31616">
    <property type="entry name" value="TREHALASE"/>
    <property type="match status" value="1"/>
</dbReference>
<dbReference type="GO" id="GO:0004553">
    <property type="term" value="F:hydrolase activity, hydrolyzing O-glycosyl compounds"/>
    <property type="evidence" value="ECO:0007669"/>
    <property type="project" value="TreeGrafter"/>
</dbReference>
<feature type="domain" description="Trehalase-like N-terminal" evidence="2">
    <location>
        <begin position="6"/>
        <end position="146"/>
    </location>
</feature>
<dbReference type="EMBL" id="AP021857">
    <property type="protein sequence ID" value="BBO20020.1"/>
    <property type="molecule type" value="Genomic_DNA"/>
</dbReference>
<dbReference type="GO" id="GO:0005975">
    <property type="term" value="P:carbohydrate metabolic process"/>
    <property type="evidence" value="ECO:0007669"/>
    <property type="project" value="InterPro"/>
</dbReference>
<dbReference type="SUPFAM" id="SSF48208">
    <property type="entry name" value="Six-hairpin glycosidases"/>
    <property type="match status" value="1"/>
</dbReference>
<organism evidence="3 4">
    <name type="scientific">Candidatus Desulfobacillus denitrificans</name>
    <dbReference type="NCBI Taxonomy" id="2608985"/>
    <lineage>
        <taxon>Bacteria</taxon>
        <taxon>Pseudomonadati</taxon>
        <taxon>Pseudomonadota</taxon>
        <taxon>Betaproteobacteria</taxon>
        <taxon>Candidatus Desulfobacillus</taxon>
    </lineage>
</organism>
<proteinExistence type="predicted"/>
<feature type="domain" description="GH15-like" evidence="1">
    <location>
        <begin position="221"/>
        <end position="583"/>
    </location>
</feature>
<dbReference type="InterPro" id="IPR045582">
    <property type="entry name" value="Trehalase-like_N"/>
</dbReference>